<protein>
    <recommendedName>
        <fullName evidence="3">DUF1963 domain-containing protein</fullName>
    </recommendedName>
</protein>
<keyword evidence="2" id="KW-1185">Reference proteome</keyword>
<evidence type="ECO:0000313" key="1">
    <source>
        <dbReference type="EMBL" id="MFD1933442.1"/>
    </source>
</evidence>
<evidence type="ECO:0000313" key="2">
    <source>
        <dbReference type="Proteomes" id="UP001597368"/>
    </source>
</evidence>
<organism evidence="1 2">
    <name type="scientific">Nonomuraea mangrovi</name>
    <dbReference type="NCBI Taxonomy" id="2316207"/>
    <lineage>
        <taxon>Bacteria</taxon>
        <taxon>Bacillati</taxon>
        <taxon>Actinomycetota</taxon>
        <taxon>Actinomycetes</taxon>
        <taxon>Streptosporangiales</taxon>
        <taxon>Streptosporangiaceae</taxon>
        <taxon>Nonomuraea</taxon>
    </lineage>
</organism>
<evidence type="ECO:0008006" key="3">
    <source>
        <dbReference type="Google" id="ProtNLM"/>
    </source>
</evidence>
<dbReference type="EMBL" id="JBHUFV010000032">
    <property type="protein sequence ID" value="MFD1933442.1"/>
    <property type="molecule type" value="Genomic_DNA"/>
</dbReference>
<proteinExistence type="predicted"/>
<dbReference type="Proteomes" id="UP001597368">
    <property type="component" value="Unassembled WGS sequence"/>
</dbReference>
<accession>A0ABW4SVZ2</accession>
<name>A0ABW4SVZ2_9ACTN</name>
<comment type="caution">
    <text evidence="1">The sequence shown here is derived from an EMBL/GenBank/DDBJ whole genome shotgun (WGS) entry which is preliminary data.</text>
</comment>
<dbReference type="RefSeq" id="WP_379573486.1">
    <property type="nucleotide sequence ID" value="NZ_JBHUFV010000032.1"/>
</dbReference>
<reference evidence="2" key="1">
    <citation type="journal article" date="2019" name="Int. J. Syst. Evol. Microbiol.">
        <title>The Global Catalogue of Microorganisms (GCM) 10K type strain sequencing project: providing services to taxonomists for standard genome sequencing and annotation.</title>
        <authorList>
            <consortium name="The Broad Institute Genomics Platform"/>
            <consortium name="The Broad Institute Genome Sequencing Center for Infectious Disease"/>
            <person name="Wu L."/>
            <person name="Ma J."/>
        </authorList>
    </citation>
    <scope>NUCLEOTIDE SEQUENCE [LARGE SCALE GENOMIC DNA]</scope>
    <source>
        <strain evidence="2">ICMP 6774ER</strain>
    </source>
</reference>
<sequence>MPQPGVPLEFVAADGPVREPVTKVGGQPVWLEEPQWPVSRTTGEPMEFLGQFALDGGRLAYLFMMGDGDGWTWHPERGDNALVIQPGGRIPDFVTVRAQAEGPSAGEDHLPRTAERHSSLFLGGPDTEPEWVQDDEHPGEGWELVVQLTEELPFFVNFGDAGAGWAFVSPDGKEGRFLWQCC</sequence>
<gene>
    <name evidence="1" type="ORF">ACFSKW_18455</name>
</gene>
<dbReference type="SUPFAM" id="SSF103032">
    <property type="entry name" value="Hypothetical protein YwqG"/>
    <property type="match status" value="1"/>
</dbReference>
<dbReference type="InterPro" id="IPR035948">
    <property type="entry name" value="YwqG-like_sf"/>
</dbReference>